<gene>
    <name evidence="8 9 12" type="primary">xylB</name>
    <name evidence="12" type="ORF">LQ564_22160</name>
</gene>
<dbReference type="Gene3D" id="3.30.420.40">
    <property type="match status" value="2"/>
</dbReference>
<keyword evidence="2 8" id="KW-0859">Xylose metabolism</keyword>
<dbReference type="SUPFAM" id="SSF53067">
    <property type="entry name" value="Actin-like ATPase domain"/>
    <property type="match status" value="2"/>
</dbReference>
<dbReference type="InterPro" id="IPR018484">
    <property type="entry name" value="FGGY_N"/>
</dbReference>
<evidence type="ECO:0000256" key="7">
    <source>
        <dbReference type="ARBA" id="ARBA00023277"/>
    </source>
</evidence>
<evidence type="ECO:0000256" key="9">
    <source>
        <dbReference type="RuleBase" id="RU364073"/>
    </source>
</evidence>
<feature type="site" description="Important for activity" evidence="8">
    <location>
        <position position="6"/>
    </location>
</feature>
<keyword evidence="3 8" id="KW-0808">Transferase</keyword>
<protein>
    <recommendedName>
        <fullName evidence="8 9">Xylulose kinase</fullName>
        <shortName evidence="8 9">Xylulokinase</shortName>
        <ecNumber evidence="8 9">2.7.1.17</ecNumber>
    </recommendedName>
</protein>
<feature type="binding site" evidence="8">
    <location>
        <begin position="79"/>
        <end position="80"/>
    </location>
    <ligand>
        <name>substrate</name>
    </ligand>
</feature>
<sequence>MYLGIDLGTSEVKLLLMEDNGNVAATTGVALTVSRPKAQWSEQDPGQWWDATCAAIRQLRASHGEALAAVRAIGLSGQMHGAVLLDAGDRVLRPAILWNDGRSHLECAELLEREPRLPEITGNLAMPGFTAPKLAWVRKHEPEIFARTASVLLPKDYLRFKLTGEKVSEMSDAAGTLWLDVGQRDWSDAMLEATGLSRAHMPRLVEGSASSGLLRSEIAQEWGMREDVIVAGGGGDNAASAVGIGATRPGDGFLSLGTSGVLFVVTDRLRANPESAVHAFCHALPGRWHQMSVMLSAASCLAWVTRATGAVSEAALLPEVESLPAEALDAAPLFLPYLSGERTPHNDPHAQGVFFGLGHDTSRAALTYAVLEGVAFGLLDGLDALRAAGTDVTTLSLVGGGARSTYWSQLLADVLDVAIVTHHESSAGAALGAARLAALADGRIEEQVCPRLAVAHRLGPNRERHAALKTRHARFQALYRHLRPVFGHGAQGANEQRG</sequence>
<dbReference type="InterPro" id="IPR018483">
    <property type="entry name" value="Carb_kinase_FGGY_CS"/>
</dbReference>
<reference evidence="12" key="1">
    <citation type="submission" date="2021-11" db="EMBL/GenBank/DDBJ databases">
        <title>The complete genome of Massilia sp sp. G4R7.</title>
        <authorList>
            <person name="Liu L."/>
            <person name="Yue J."/>
            <person name="Yuan J."/>
            <person name="Yang F."/>
            <person name="Li L."/>
        </authorList>
    </citation>
    <scope>NUCLEOTIDE SEQUENCE</scope>
    <source>
        <strain evidence="12">G4R7</strain>
    </source>
</reference>
<keyword evidence="7 8" id="KW-0119">Carbohydrate metabolism</keyword>
<keyword evidence="13" id="KW-1185">Reference proteome</keyword>
<proteinExistence type="inferred from homology"/>
<dbReference type="InterPro" id="IPR000577">
    <property type="entry name" value="Carb_kinase_FGGY"/>
</dbReference>
<evidence type="ECO:0000256" key="2">
    <source>
        <dbReference type="ARBA" id="ARBA00022629"/>
    </source>
</evidence>
<dbReference type="NCBIfam" id="TIGR01312">
    <property type="entry name" value="XylB"/>
    <property type="match status" value="1"/>
</dbReference>
<dbReference type="EMBL" id="JAJNOC010000010">
    <property type="protein sequence ID" value="MCD2519009.1"/>
    <property type="molecule type" value="Genomic_DNA"/>
</dbReference>
<comment type="catalytic activity">
    <reaction evidence="8 9">
        <text>D-xylulose + ATP = D-xylulose 5-phosphate + ADP + H(+)</text>
        <dbReference type="Rhea" id="RHEA:10964"/>
        <dbReference type="ChEBI" id="CHEBI:15378"/>
        <dbReference type="ChEBI" id="CHEBI:17140"/>
        <dbReference type="ChEBI" id="CHEBI:30616"/>
        <dbReference type="ChEBI" id="CHEBI:57737"/>
        <dbReference type="ChEBI" id="CHEBI:456216"/>
        <dbReference type="EC" id="2.7.1.17"/>
    </reaction>
</comment>
<accession>A0ABS8QBP1</accession>
<dbReference type="InterPro" id="IPR050406">
    <property type="entry name" value="FGGY_Carb_Kinase"/>
</dbReference>
<keyword evidence="5 8" id="KW-0418">Kinase</keyword>
<evidence type="ECO:0000256" key="1">
    <source>
        <dbReference type="ARBA" id="ARBA00009156"/>
    </source>
</evidence>
<dbReference type="GO" id="GO:0004856">
    <property type="term" value="F:D-xylulokinase activity"/>
    <property type="evidence" value="ECO:0007669"/>
    <property type="project" value="UniProtKB-EC"/>
</dbReference>
<dbReference type="Pfam" id="PF00370">
    <property type="entry name" value="FGGY_N"/>
    <property type="match status" value="1"/>
</dbReference>
<evidence type="ECO:0000256" key="6">
    <source>
        <dbReference type="ARBA" id="ARBA00022840"/>
    </source>
</evidence>
<dbReference type="Proteomes" id="UP001179361">
    <property type="component" value="Unassembled WGS sequence"/>
</dbReference>
<dbReference type="InterPro" id="IPR006000">
    <property type="entry name" value="Xylulokinase"/>
</dbReference>
<keyword evidence="6 8" id="KW-0067">ATP-binding</keyword>
<dbReference type="PANTHER" id="PTHR43095">
    <property type="entry name" value="SUGAR KINASE"/>
    <property type="match status" value="1"/>
</dbReference>
<dbReference type="PIRSF" id="PIRSF000538">
    <property type="entry name" value="GlpK"/>
    <property type="match status" value="1"/>
</dbReference>
<feature type="domain" description="Carbohydrate kinase FGGY N-terminal" evidence="10">
    <location>
        <begin position="1"/>
        <end position="243"/>
    </location>
</feature>
<evidence type="ECO:0000313" key="12">
    <source>
        <dbReference type="EMBL" id="MCD2519009.1"/>
    </source>
</evidence>
<evidence type="ECO:0000256" key="5">
    <source>
        <dbReference type="ARBA" id="ARBA00022777"/>
    </source>
</evidence>
<dbReference type="PANTHER" id="PTHR43095:SF6">
    <property type="entry name" value="XYLULOSE KINASE"/>
    <property type="match status" value="1"/>
</dbReference>
<name>A0ABS8QBP1_9BURK</name>
<comment type="similarity">
    <text evidence="1 8 9">Belongs to the FGGY kinase family.</text>
</comment>
<dbReference type="Pfam" id="PF02782">
    <property type="entry name" value="FGGY_C"/>
    <property type="match status" value="1"/>
</dbReference>
<dbReference type="InterPro" id="IPR043129">
    <property type="entry name" value="ATPase_NBD"/>
</dbReference>
<dbReference type="InterPro" id="IPR018485">
    <property type="entry name" value="FGGY_C"/>
</dbReference>
<evidence type="ECO:0000259" key="11">
    <source>
        <dbReference type="Pfam" id="PF02782"/>
    </source>
</evidence>
<evidence type="ECO:0000256" key="8">
    <source>
        <dbReference type="HAMAP-Rule" id="MF_02220"/>
    </source>
</evidence>
<evidence type="ECO:0000256" key="3">
    <source>
        <dbReference type="ARBA" id="ARBA00022679"/>
    </source>
</evidence>
<comment type="function">
    <text evidence="8">Catalyzes the phosphorylation of D-xylulose to D-xylulose 5-phosphate.</text>
</comment>
<evidence type="ECO:0000313" key="13">
    <source>
        <dbReference type="Proteomes" id="UP001179361"/>
    </source>
</evidence>
<dbReference type="PROSITE" id="PS00933">
    <property type="entry name" value="FGGY_KINASES_1"/>
    <property type="match status" value="1"/>
</dbReference>
<dbReference type="HAMAP" id="MF_02220">
    <property type="entry name" value="XylB"/>
    <property type="match status" value="1"/>
</dbReference>
<organism evidence="12 13">
    <name type="scientific">Massilia phyllostachyos</name>
    <dbReference type="NCBI Taxonomy" id="2898585"/>
    <lineage>
        <taxon>Bacteria</taxon>
        <taxon>Pseudomonadati</taxon>
        <taxon>Pseudomonadota</taxon>
        <taxon>Betaproteobacteria</taxon>
        <taxon>Burkholderiales</taxon>
        <taxon>Oxalobacteraceae</taxon>
        <taxon>Telluria group</taxon>
        <taxon>Massilia</taxon>
    </lineage>
</organism>
<feature type="active site" description="Proton acceptor" evidence="8">
    <location>
        <position position="236"/>
    </location>
</feature>
<dbReference type="RefSeq" id="WP_231060285.1">
    <property type="nucleotide sequence ID" value="NZ_JAJNOC010000010.1"/>
</dbReference>
<evidence type="ECO:0000259" key="10">
    <source>
        <dbReference type="Pfam" id="PF00370"/>
    </source>
</evidence>
<feature type="domain" description="Carbohydrate kinase FGGY C-terminal" evidence="11">
    <location>
        <begin position="254"/>
        <end position="440"/>
    </location>
</feature>
<comment type="caution">
    <text evidence="12">The sequence shown here is derived from an EMBL/GenBank/DDBJ whole genome shotgun (WGS) entry which is preliminary data.</text>
</comment>
<dbReference type="EC" id="2.7.1.17" evidence="8 9"/>
<keyword evidence="4 8" id="KW-0547">Nucleotide-binding</keyword>
<evidence type="ECO:0000256" key="4">
    <source>
        <dbReference type="ARBA" id="ARBA00022741"/>
    </source>
</evidence>
<dbReference type="CDD" id="cd07808">
    <property type="entry name" value="ASKHA_NBD_FGGY_EcXK-like"/>
    <property type="match status" value="1"/>
</dbReference>